<evidence type="ECO:0000256" key="1">
    <source>
        <dbReference type="ARBA" id="ARBA00024322"/>
    </source>
</evidence>
<dbReference type="EMBL" id="DSQF01000012">
    <property type="protein sequence ID" value="HGZ42829.1"/>
    <property type="molecule type" value="Genomic_DNA"/>
</dbReference>
<accession>A0A832I3D2</accession>
<evidence type="ECO:0000313" key="3">
    <source>
        <dbReference type="EMBL" id="HGZ42829.1"/>
    </source>
</evidence>
<dbReference type="PANTHER" id="PTHR36539">
    <property type="entry name" value="ETHANOLAMINE UTILIZATION PROTEIN EUTN"/>
    <property type="match status" value="1"/>
</dbReference>
<dbReference type="SUPFAM" id="SSF159133">
    <property type="entry name" value="EutN/CcmL-like"/>
    <property type="match status" value="1"/>
</dbReference>
<dbReference type="InterPro" id="IPR036677">
    <property type="entry name" value="EutN_CcmL_sf"/>
</dbReference>
<dbReference type="Gene3D" id="2.40.50.220">
    <property type="entry name" value="EutN/Ccml"/>
    <property type="match status" value="1"/>
</dbReference>
<dbReference type="GO" id="GO:0031469">
    <property type="term" value="C:bacterial microcompartment"/>
    <property type="evidence" value="ECO:0007669"/>
    <property type="project" value="UniProtKB-SubCell"/>
</dbReference>
<comment type="subcellular location">
    <subcellularLocation>
        <location evidence="1">Bacterial microcompartment</location>
    </subcellularLocation>
</comment>
<name>A0A832I3D2_UNCEI</name>
<dbReference type="CDD" id="cd01614">
    <property type="entry name" value="EutN_CcmL"/>
    <property type="match status" value="1"/>
</dbReference>
<comment type="caution">
    <text evidence="3">The sequence shown here is derived from an EMBL/GenBank/DDBJ whole genome shotgun (WGS) entry which is preliminary data.</text>
</comment>
<sequence>MRFGRVTGTVVCTEKVPAFRAHRLLLVEPTDPAGAAAGRPFVAVDLVSAAPGQRVFYVRGREAANALPDPDNPADAAIVGLVDEVRHAPWAGGAR</sequence>
<evidence type="ECO:0000256" key="2">
    <source>
        <dbReference type="ARBA" id="ARBA00024446"/>
    </source>
</evidence>
<gene>
    <name evidence="3" type="ORF">ENR23_05270</name>
</gene>
<dbReference type="PANTHER" id="PTHR36539:SF1">
    <property type="entry name" value="BACTERIAL MICROCOMPARTMENT SHELL VERTEX PROTEIN EUTN"/>
    <property type="match status" value="1"/>
</dbReference>
<dbReference type="InterPro" id="IPR004992">
    <property type="entry name" value="EutN_CcmL"/>
</dbReference>
<dbReference type="Pfam" id="PF03319">
    <property type="entry name" value="EutN_CcmL"/>
    <property type="match status" value="1"/>
</dbReference>
<dbReference type="AlphaFoldDB" id="A0A832I3D2"/>
<protein>
    <submittedName>
        <fullName evidence="3">Ethanolamine utilization protein EutN</fullName>
    </submittedName>
</protein>
<proteinExistence type="predicted"/>
<organism evidence="3">
    <name type="scientific">Eiseniibacteriota bacterium</name>
    <dbReference type="NCBI Taxonomy" id="2212470"/>
    <lineage>
        <taxon>Bacteria</taxon>
        <taxon>Candidatus Eiseniibacteriota</taxon>
    </lineage>
</organism>
<dbReference type="PROSITE" id="PS51932">
    <property type="entry name" value="BMV"/>
    <property type="match status" value="1"/>
</dbReference>
<keyword evidence="2" id="KW-1283">Bacterial microcompartment</keyword>
<reference evidence="3" key="1">
    <citation type="journal article" date="2020" name="mSystems">
        <title>Genome- and Community-Level Interaction Insights into Carbon Utilization and Element Cycling Functions of Hydrothermarchaeota in Hydrothermal Sediment.</title>
        <authorList>
            <person name="Zhou Z."/>
            <person name="Liu Y."/>
            <person name="Xu W."/>
            <person name="Pan J."/>
            <person name="Luo Z.H."/>
            <person name="Li M."/>
        </authorList>
    </citation>
    <scope>NUCLEOTIDE SEQUENCE [LARGE SCALE GENOMIC DNA]</scope>
    <source>
        <strain evidence="3">SpSt-381</strain>
    </source>
</reference>